<evidence type="ECO:0000256" key="4">
    <source>
        <dbReference type="ARBA" id="ARBA00023187"/>
    </source>
</evidence>
<comment type="caution">
    <text evidence="13">The sequence shown here is derived from an EMBL/GenBank/DDBJ whole genome shotgun (WGS) entry which is preliminary data.</text>
</comment>
<evidence type="ECO:0000256" key="6">
    <source>
        <dbReference type="ARBA" id="ARBA00056384"/>
    </source>
</evidence>
<feature type="compositionally biased region" description="Basic and acidic residues" evidence="10">
    <location>
        <begin position="857"/>
        <end position="907"/>
    </location>
</feature>
<dbReference type="PROSITE" id="PS51676">
    <property type="entry name" value="FF"/>
    <property type="match status" value="4"/>
</dbReference>
<evidence type="ECO:0000256" key="2">
    <source>
        <dbReference type="ARBA" id="ARBA00022664"/>
    </source>
</evidence>
<reference evidence="13 14" key="1">
    <citation type="journal article" date="2017" name="Mol. Plant">
        <title>The Genome of Medicinal Plant Macleaya cordata Provides New Insights into Benzylisoquinoline Alkaloids Metabolism.</title>
        <authorList>
            <person name="Liu X."/>
            <person name="Liu Y."/>
            <person name="Huang P."/>
            <person name="Ma Y."/>
            <person name="Qing Z."/>
            <person name="Tang Q."/>
            <person name="Cao H."/>
            <person name="Cheng P."/>
            <person name="Zheng Y."/>
            <person name="Yuan Z."/>
            <person name="Zhou Y."/>
            <person name="Liu J."/>
            <person name="Tang Z."/>
            <person name="Zhuo Y."/>
            <person name="Zhang Y."/>
            <person name="Yu L."/>
            <person name="Huang J."/>
            <person name="Yang P."/>
            <person name="Peng Q."/>
            <person name="Zhang J."/>
            <person name="Jiang W."/>
            <person name="Zhang Z."/>
            <person name="Lin K."/>
            <person name="Ro D.K."/>
            <person name="Chen X."/>
            <person name="Xiong X."/>
            <person name="Shang Y."/>
            <person name="Huang S."/>
            <person name="Zeng J."/>
        </authorList>
    </citation>
    <scope>NUCLEOTIDE SEQUENCE [LARGE SCALE GENOMIC DNA]</scope>
    <source>
        <strain evidence="14">cv. BLH2017</strain>
        <tissue evidence="13">Root</tissue>
    </source>
</reference>
<dbReference type="SUPFAM" id="SSF81698">
    <property type="entry name" value="FF domain"/>
    <property type="match status" value="5"/>
</dbReference>
<dbReference type="InterPro" id="IPR036020">
    <property type="entry name" value="WW_dom_sf"/>
</dbReference>
<keyword evidence="9" id="KW-0175">Coiled coil</keyword>
<protein>
    <submittedName>
        <fullName evidence="13">WW domain</fullName>
    </submittedName>
</protein>
<dbReference type="FunFam" id="2.20.70.10:FF:000228">
    <property type="entry name" value="Pre-mRNA-processing protein 40A"/>
    <property type="match status" value="1"/>
</dbReference>
<dbReference type="InterPro" id="IPR036517">
    <property type="entry name" value="FF_domain_sf"/>
</dbReference>
<feature type="compositionally biased region" description="Polar residues" evidence="10">
    <location>
        <begin position="150"/>
        <end position="169"/>
    </location>
</feature>
<dbReference type="SUPFAM" id="SSF51045">
    <property type="entry name" value="WW domain"/>
    <property type="match status" value="2"/>
</dbReference>
<evidence type="ECO:0000313" key="13">
    <source>
        <dbReference type="EMBL" id="OVA09423.1"/>
    </source>
</evidence>
<evidence type="ECO:0000256" key="8">
    <source>
        <dbReference type="ARBA" id="ARBA00064817"/>
    </source>
</evidence>
<comment type="similarity">
    <text evidence="7">Belongs to the PRPF40 family.</text>
</comment>
<dbReference type="PANTHER" id="PTHR11864">
    <property type="entry name" value="PRE-MRNA-PROCESSING PROTEIN PRP40"/>
    <property type="match status" value="1"/>
</dbReference>
<dbReference type="FunFam" id="1.10.10.440:FF:000026">
    <property type="entry name" value="Pre-mRNA-processing protein 40A"/>
    <property type="match status" value="1"/>
</dbReference>
<organism evidence="13 14">
    <name type="scientific">Macleaya cordata</name>
    <name type="common">Five-seeded plume-poppy</name>
    <name type="synonym">Bocconia cordata</name>
    <dbReference type="NCBI Taxonomy" id="56857"/>
    <lineage>
        <taxon>Eukaryota</taxon>
        <taxon>Viridiplantae</taxon>
        <taxon>Streptophyta</taxon>
        <taxon>Embryophyta</taxon>
        <taxon>Tracheophyta</taxon>
        <taxon>Spermatophyta</taxon>
        <taxon>Magnoliopsida</taxon>
        <taxon>Ranunculales</taxon>
        <taxon>Papaveraceae</taxon>
        <taxon>Papaveroideae</taxon>
        <taxon>Macleaya</taxon>
    </lineage>
</organism>
<comment type="function">
    <text evidence="6">Binds the phosphorylated C-terminal domain (CTD) of the largest subunit of RNA polymerase II and functions as a scaffold for RNA processing machineries. May be involved in pre-mRNA splicing.</text>
</comment>
<evidence type="ECO:0000256" key="5">
    <source>
        <dbReference type="ARBA" id="ARBA00023242"/>
    </source>
</evidence>
<dbReference type="GO" id="GO:0003723">
    <property type="term" value="F:RNA binding"/>
    <property type="evidence" value="ECO:0007669"/>
    <property type="project" value="TreeGrafter"/>
</dbReference>
<dbReference type="FunFam" id="1.10.10.440:FF:000022">
    <property type="entry name" value="Pre-mRNA-processing protein 40A"/>
    <property type="match status" value="1"/>
</dbReference>
<feature type="compositionally biased region" description="Low complexity" evidence="10">
    <location>
        <begin position="177"/>
        <end position="192"/>
    </location>
</feature>
<gene>
    <name evidence="13" type="ORF">BVC80_8747g10</name>
</gene>
<dbReference type="Pfam" id="PF00397">
    <property type="entry name" value="WW"/>
    <property type="match status" value="2"/>
</dbReference>
<dbReference type="InParanoid" id="A0A200QG12"/>
<feature type="compositionally biased region" description="Polar residues" evidence="10">
    <location>
        <begin position="108"/>
        <end position="126"/>
    </location>
</feature>
<feature type="compositionally biased region" description="Basic residues" evidence="10">
    <location>
        <begin position="977"/>
        <end position="992"/>
    </location>
</feature>
<proteinExistence type="inferred from homology"/>
<dbReference type="InterPro" id="IPR002713">
    <property type="entry name" value="FF_domain"/>
</dbReference>
<feature type="domain" description="FF" evidence="12">
    <location>
        <begin position="663"/>
        <end position="726"/>
    </location>
</feature>
<comment type="subcellular location">
    <subcellularLocation>
        <location evidence="1">Nucleus</location>
    </subcellularLocation>
</comment>
<evidence type="ECO:0000259" key="11">
    <source>
        <dbReference type="PROSITE" id="PS50020"/>
    </source>
</evidence>
<evidence type="ECO:0000313" key="14">
    <source>
        <dbReference type="Proteomes" id="UP000195402"/>
    </source>
</evidence>
<evidence type="ECO:0000256" key="9">
    <source>
        <dbReference type="SAM" id="Coils"/>
    </source>
</evidence>
<feature type="coiled-coil region" evidence="9">
    <location>
        <begin position="773"/>
        <end position="800"/>
    </location>
</feature>
<dbReference type="CDD" id="cd00201">
    <property type="entry name" value="WW"/>
    <property type="match status" value="2"/>
</dbReference>
<keyword evidence="3" id="KW-0677">Repeat</keyword>
<feature type="region of interest" description="Disordered" evidence="10">
    <location>
        <begin position="857"/>
        <end position="1010"/>
    </location>
</feature>
<keyword evidence="5" id="KW-0539">Nucleus</keyword>
<dbReference type="FunFam" id="1.10.10.440:FF:000013">
    <property type="entry name" value="pre-mRNA-processing protein 40A isoform X1"/>
    <property type="match status" value="1"/>
</dbReference>
<feature type="compositionally biased region" description="Polar residues" evidence="10">
    <location>
        <begin position="1"/>
        <end position="10"/>
    </location>
</feature>
<feature type="domain" description="FF" evidence="12">
    <location>
        <begin position="591"/>
        <end position="645"/>
    </location>
</feature>
<dbReference type="PROSITE" id="PS01159">
    <property type="entry name" value="WW_DOMAIN_1"/>
    <property type="match status" value="1"/>
</dbReference>
<feature type="region of interest" description="Disordered" evidence="10">
    <location>
        <begin position="1"/>
        <end position="133"/>
    </location>
</feature>
<dbReference type="FunFam" id="1.10.10.440:FF:000019">
    <property type="entry name" value="Pre-mRNA-processing protein 40A"/>
    <property type="match status" value="1"/>
</dbReference>
<evidence type="ECO:0000256" key="10">
    <source>
        <dbReference type="SAM" id="MobiDB-lite"/>
    </source>
</evidence>
<dbReference type="GO" id="GO:0071004">
    <property type="term" value="C:U2-type prespliceosome"/>
    <property type="evidence" value="ECO:0007669"/>
    <property type="project" value="TreeGrafter"/>
</dbReference>
<dbReference type="OMA" id="HDELNYG"/>
<dbReference type="FunFam" id="1.10.10.440:FF:000024">
    <property type="entry name" value="Pre-mRNA-processing protein 40A"/>
    <property type="match status" value="1"/>
</dbReference>
<feature type="domain" description="FF" evidence="12">
    <location>
        <begin position="523"/>
        <end position="578"/>
    </location>
</feature>
<dbReference type="SMART" id="SM00441">
    <property type="entry name" value="FF"/>
    <property type="match status" value="5"/>
</dbReference>
<evidence type="ECO:0000256" key="7">
    <source>
        <dbReference type="ARBA" id="ARBA00061317"/>
    </source>
</evidence>
<keyword evidence="14" id="KW-1185">Reference proteome</keyword>
<dbReference type="Gene3D" id="1.10.10.440">
    <property type="entry name" value="FF domain"/>
    <property type="match status" value="5"/>
</dbReference>
<feature type="domain" description="WW" evidence="11">
    <location>
        <begin position="250"/>
        <end position="283"/>
    </location>
</feature>
<name>A0A200QG12_MACCD</name>
<dbReference type="AlphaFoldDB" id="A0A200QG12"/>
<dbReference type="Pfam" id="PF25432">
    <property type="entry name" value="FF_PRPF40A"/>
    <property type="match status" value="1"/>
</dbReference>
<keyword evidence="4" id="KW-0508">mRNA splicing</keyword>
<dbReference type="InterPro" id="IPR039726">
    <property type="entry name" value="Prp40-like"/>
</dbReference>
<dbReference type="EMBL" id="MVGT01002081">
    <property type="protein sequence ID" value="OVA09423.1"/>
    <property type="molecule type" value="Genomic_DNA"/>
</dbReference>
<sequence length="1010" mass="115391">MDSNPQSSGGQPFRPPTVGYMGPAQSFGPPMTMQFQPVPQQHGQPFIPVGSQQFWPAGQGISGSHVGLNTHNQQHPFSQMQQLPPRPGLPGQGPPSSQAPPMPFAQPNRSVASGSPQPPQNTQSLGNHMPVADSMGMPFSSSYTFGPSYGQPLNNSNAPSHYQQISQMHGGQPLLHSASQSAPLQQSSQQPLVTAATVPMTSMQPNTTVQPSSDWQEHTSADGRRYYYNKRTKQSSWEKPLELMTPIERADASTVWKEFTTAEGRKYYYNKVTKQSKWTVPDELKLAREQSEKMAGQSIQSETVMTYESPVVVSVSSIETPSTSSCATMGASSPVPVTPVVSVFNTLSVSESPFILAGPSTISMKAAGINSPVATVTPLPVAVTGNAGLPAALVTTTTTLSSFENSFPRDVAHPANGASVQDLEEAKKGMESAGKINVSLSEEKTVDDEPLVYANKQDAKNAFKSLLESANVESDWSWEQAMRLIINDKRYGALKTLGERKQAFNEYLGQRRKQEAEERRIKQKKAREEFTKMLEECEELTSSTRWSKAIAMFEDDERFNAVERARDREDLFENYLLELQKKERAKAQEEQKRNIMEYRQFLESCDFIKANSQWRKVQDRLDDDERCYRLEKIDRLEIFQEYIRDLEKEEEEQRKIQKEILRRSERKNRDEFRKLMQEHVAAGILTAKTRWHAYCMKVRDLPAYIAVASNTSGSTPKDLYEDVAEGLEKQYHDDKTRIKDAIKLGKITLTSTWTLEDFKAALLEDISFPPISHINLKLVFDELLERIKEKEEKDAKKRQRLADDFSNLLYSIKEITASSNWEECKPLFEDNQEYRSIGEESFSREIFEEYVTHLQEKAKEKERKREEEKAKKEKEREEKEKMKEKERKEKDREHETEKGKERSKKDETESETVDITDPKEERKREKEKDKKHKKRHQSATDDISSEKDDSKKSRRHSSDRRKSRKHAYSPESDSESRHKKHKRDHRDGSRRKSAYEELEDGELGEDGEIR</sequence>
<evidence type="ECO:0000256" key="1">
    <source>
        <dbReference type="ARBA" id="ARBA00004123"/>
    </source>
</evidence>
<feature type="domain" description="FF" evidence="12">
    <location>
        <begin position="456"/>
        <end position="510"/>
    </location>
</feature>
<dbReference type="STRING" id="56857.A0A200QG12"/>
<evidence type="ECO:0000259" key="12">
    <source>
        <dbReference type="PROSITE" id="PS51676"/>
    </source>
</evidence>
<feature type="compositionally biased region" description="Polar residues" evidence="10">
    <location>
        <begin position="33"/>
        <end position="43"/>
    </location>
</feature>
<accession>A0A200QG12</accession>
<dbReference type="SMART" id="SM00456">
    <property type="entry name" value="WW"/>
    <property type="match status" value="2"/>
</dbReference>
<dbReference type="InterPro" id="IPR001202">
    <property type="entry name" value="WW_dom"/>
</dbReference>
<feature type="compositionally biased region" description="Basic residues" evidence="10">
    <location>
        <begin position="952"/>
        <end position="967"/>
    </location>
</feature>
<dbReference type="PROSITE" id="PS50020">
    <property type="entry name" value="WW_DOMAIN_2"/>
    <property type="match status" value="2"/>
</dbReference>
<feature type="coiled-coil region" evidence="9">
    <location>
        <begin position="572"/>
        <end position="599"/>
    </location>
</feature>
<dbReference type="FunCoup" id="A0A200QG12">
    <property type="interactions" value="3457"/>
</dbReference>
<dbReference type="GO" id="GO:0005685">
    <property type="term" value="C:U1 snRNP"/>
    <property type="evidence" value="ECO:0007669"/>
    <property type="project" value="TreeGrafter"/>
</dbReference>
<feature type="compositionally biased region" description="Acidic residues" evidence="10">
    <location>
        <begin position="996"/>
        <end position="1010"/>
    </location>
</feature>
<feature type="domain" description="WW" evidence="11">
    <location>
        <begin position="209"/>
        <end position="242"/>
    </location>
</feature>
<dbReference type="GO" id="GO:0070063">
    <property type="term" value="F:RNA polymerase binding"/>
    <property type="evidence" value="ECO:0007669"/>
    <property type="project" value="UniProtKB-ARBA"/>
</dbReference>
<feature type="coiled-coil region" evidence="9">
    <location>
        <begin position="639"/>
        <end position="667"/>
    </location>
</feature>
<feature type="compositionally biased region" description="Polar residues" evidence="10">
    <location>
        <begin position="67"/>
        <end position="78"/>
    </location>
</feature>
<keyword evidence="2" id="KW-0507">mRNA processing</keyword>
<dbReference type="PANTHER" id="PTHR11864:SF0">
    <property type="entry name" value="PRP40 PRE-MRNA PROCESSING FACTOR 40 HOMOLOG A (YEAST)"/>
    <property type="match status" value="1"/>
</dbReference>
<dbReference type="OrthoDB" id="187617at2759"/>
<comment type="subunit">
    <text evidence="8">Interacts (via the WW domains) with the phosphorylated C-terminal domain of NRPB1 (via CTD domain).</text>
</comment>
<dbReference type="Gene3D" id="2.20.70.10">
    <property type="match status" value="2"/>
</dbReference>
<feature type="compositionally biased region" description="Basic and acidic residues" evidence="10">
    <location>
        <begin position="916"/>
        <end position="928"/>
    </location>
</feature>
<dbReference type="Proteomes" id="UP000195402">
    <property type="component" value="Unassembled WGS sequence"/>
</dbReference>
<evidence type="ECO:0000256" key="3">
    <source>
        <dbReference type="ARBA" id="ARBA00022737"/>
    </source>
</evidence>
<dbReference type="Pfam" id="PF01846">
    <property type="entry name" value="FF"/>
    <property type="match status" value="5"/>
</dbReference>
<dbReference type="GO" id="GO:0045292">
    <property type="term" value="P:mRNA cis splicing, via spliceosome"/>
    <property type="evidence" value="ECO:0007669"/>
    <property type="project" value="InterPro"/>
</dbReference>
<feature type="region of interest" description="Disordered" evidence="10">
    <location>
        <begin position="150"/>
        <end position="192"/>
    </location>
</feature>